<evidence type="ECO:0000256" key="8">
    <source>
        <dbReference type="ARBA" id="ARBA00022989"/>
    </source>
</evidence>
<evidence type="ECO:0000256" key="7">
    <source>
        <dbReference type="ARBA" id="ARBA00022833"/>
    </source>
</evidence>
<dbReference type="PANTHER" id="PTHR42837">
    <property type="entry name" value="REGULATOR OF SIGMA-E PROTEASE RSEP"/>
    <property type="match status" value="1"/>
</dbReference>
<dbReference type="EMBL" id="QGGI01000013">
    <property type="protein sequence ID" value="PWJ90074.1"/>
    <property type="molecule type" value="Genomic_DNA"/>
</dbReference>
<keyword evidence="14" id="KW-1185">Reference proteome</keyword>
<dbReference type="PANTHER" id="PTHR42837:SF2">
    <property type="entry name" value="MEMBRANE METALLOPROTEASE ARASP2, CHLOROPLASTIC-RELATED"/>
    <property type="match status" value="1"/>
</dbReference>
<dbReference type="SMART" id="SM00228">
    <property type="entry name" value="PDZ"/>
    <property type="match status" value="1"/>
</dbReference>
<dbReference type="GO" id="GO:0016020">
    <property type="term" value="C:membrane"/>
    <property type="evidence" value="ECO:0007669"/>
    <property type="project" value="UniProtKB-SubCell"/>
</dbReference>
<comment type="cofactor">
    <cofactor evidence="1">
        <name>Zn(2+)</name>
        <dbReference type="ChEBI" id="CHEBI:29105"/>
    </cofactor>
</comment>
<gene>
    <name evidence="13" type="ORF">C7380_11362</name>
</gene>
<evidence type="ECO:0000256" key="4">
    <source>
        <dbReference type="ARBA" id="ARBA00022670"/>
    </source>
</evidence>
<keyword evidence="6" id="KW-0378">Hydrolase</keyword>
<keyword evidence="10 11" id="KW-0472">Membrane</keyword>
<evidence type="ECO:0000259" key="12">
    <source>
        <dbReference type="SMART" id="SM00228"/>
    </source>
</evidence>
<reference evidence="13 14" key="1">
    <citation type="submission" date="2018-05" db="EMBL/GenBank/DDBJ databases">
        <title>Genomic Encyclopedia of Type Strains, Phase IV (KMG-IV): sequencing the most valuable type-strain genomes for metagenomic binning, comparative biology and taxonomic classification.</title>
        <authorList>
            <person name="Goeker M."/>
        </authorList>
    </citation>
    <scope>NUCLEOTIDE SEQUENCE [LARGE SCALE GENOMIC DNA]</scope>
    <source>
        <strain evidence="13 14">DSM 24906</strain>
    </source>
</reference>
<evidence type="ECO:0000313" key="14">
    <source>
        <dbReference type="Proteomes" id="UP000245921"/>
    </source>
</evidence>
<feature type="transmembrane region" description="Helical" evidence="11">
    <location>
        <begin position="95"/>
        <end position="122"/>
    </location>
</feature>
<evidence type="ECO:0000256" key="1">
    <source>
        <dbReference type="ARBA" id="ARBA00001947"/>
    </source>
</evidence>
<dbReference type="InterPro" id="IPR004387">
    <property type="entry name" value="Pept_M50_Zn"/>
</dbReference>
<dbReference type="Gene3D" id="2.30.42.10">
    <property type="match status" value="1"/>
</dbReference>
<keyword evidence="5 11" id="KW-0812">Transmembrane</keyword>
<comment type="similarity">
    <text evidence="3">Belongs to the peptidase M50B family.</text>
</comment>
<evidence type="ECO:0000256" key="6">
    <source>
        <dbReference type="ARBA" id="ARBA00022801"/>
    </source>
</evidence>
<evidence type="ECO:0000313" key="13">
    <source>
        <dbReference type="EMBL" id="PWJ90074.1"/>
    </source>
</evidence>
<dbReference type="Pfam" id="PF02163">
    <property type="entry name" value="Peptidase_M50"/>
    <property type="match status" value="1"/>
</dbReference>
<evidence type="ECO:0000256" key="3">
    <source>
        <dbReference type="ARBA" id="ARBA00007931"/>
    </source>
</evidence>
<keyword evidence="7" id="KW-0862">Zinc</keyword>
<accession>A0AA45C5W4</accession>
<dbReference type="GO" id="GO:0004222">
    <property type="term" value="F:metalloendopeptidase activity"/>
    <property type="evidence" value="ECO:0007669"/>
    <property type="project" value="InterPro"/>
</dbReference>
<sequence>MIMTLIWFMIILTLIVVAHELGHYLFARMFNTKVEEFAVGFGPKLFNIKGKNTTFRFNSIPLGGYVRLAGEDIESPEYDENDKTLYLNKKPWQKFLISFAGPLFSFLLGLIIIIIIGIGYGFPKVGIAQVQENSPAYISGLQENDTILKINGDYIFDPSILAIELRNNKPINLTVDRNGILKDLKVSPVLSEKQSLIYLYDYEIKESNKIENDLKINDSANFYNILNKMEKNDLTKISYKNSIYSGFISNYMINDQKPVIGITFNLFSNKIMKDVDIFQKNDLIVGINEKNINNGTQLISTIQTLNIPENTILITTYGNQIQEINRSSKNDLLLKISRNNEIIELNMTKEELFNYLSIPGFIDNSERLHPTLSQIIPMSFSWAKSLIESVIQVFSQLFTGQTSTDELSGPVGIVNIVGQASKAGLESILNLIALITINLGVFNLLPLPALDGGRIVFSLYEIITRKRVNPKIEGIIHFIGFILLMGFAIYVTFNDISRIIK</sequence>
<proteinExistence type="inferred from homology"/>
<comment type="subcellular location">
    <subcellularLocation>
        <location evidence="2">Membrane</location>
        <topology evidence="2">Multi-pass membrane protein</topology>
    </subcellularLocation>
</comment>
<dbReference type="GO" id="GO:0006508">
    <property type="term" value="P:proteolysis"/>
    <property type="evidence" value="ECO:0007669"/>
    <property type="project" value="UniProtKB-KW"/>
</dbReference>
<dbReference type="InterPro" id="IPR001478">
    <property type="entry name" value="PDZ"/>
</dbReference>
<evidence type="ECO:0000256" key="2">
    <source>
        <dbReference type="ARBA" id="ARBA00004141"/>
    </source>
</evidence>
<organism evidence="13 14">
    <name type="scientific">Oceanotoga teriensis</name>
    <dbReference type="NCBI Taxonomy" id="515440"/>
    <lineage>
        <taxon>Bacteria</taxon>
        <taxon>Thermotogati</taxon>
        <taxon>Thermotogota</taxon>
        <taxon>Thermotogae</taxon>
        <taxon>Petrotogales</taxon>
        <taxon>Petrotogaceae</taxon>
        <taxon>Oceanotoga</taxon>
    </lineage>
</organism>
<name>A0AA45C5W4_9BACT</name>
<keyword evidence="9" id="KW-0482">Metalloprotease</keyword>
<dbReference type="RefSeq" id="WP_109605289.1">
    <property type="nucleotide sequence ID" value="NZ_JAMHJO010000017.1"/>
</dbReference>
<feature type="domain" description="PDZ" evidence="12">
    <location>
        <begin position="118"/>
        <end position="179"/>
    </location>
</feature>
<comment type="caution">
    <text evidence="13">The sequence shown here is derived from an EMBL/GenBank/DDBJ whole genome shotgun (WGS) entry which is preliminary data.</text>
</comment>
<dbReference type="InterPro" id="IPR008915">
    <property type="entry name" value="Peptidase_M50"/>
</dbReference>
<keyword evidence="8 11" id="KW-1133">Transmembrane helix</keyword>
<protein>
    <submittedName>
        <fullName evidence="13">Regulator of sigma E protease</fullName>
    </submittedName>
</protein>
<dbReference type="InterPro" id="IPR036034">
    <property type="entry name" value="PDZ_sf"/>
</dbReference>
<feature type="transmembrane region" description="Helical" evidence="11">
    <location>
        <begin position="475"/>
        <end position="493"/>
    </location>
</feature>
<dbReference type="SUPFAM" id="SSF50156">
    <property type="entry name" value="PDZ domain-like"/>
    <property type="match status" value="1"/>
</dbReference>
<dbReference type="CDD" id="cd06163">
    <property type="entry name" value="S2P-M50_PDZ_RseP-like"/>
    <property type="match status" value="2"/>
</dbReference>
<evidence type="ECO:0000256" key="10">
    <source>
        <dbReference type="ARBA" id="ARBA00023136"/>
    </source>
</evidence>
<evidence type="ECO:0000256" key="11">
    <source>
        <dbReference type="SAM" id="Phobius"/>
    </source>
</evidence>
<keyword evidence="4 13" id="KW-0645">Protease</keyword>
<dbReference type="AlphaFoldDB" id="A0AA45C5W4"/>
<evidence type="ECO:0000256" key="9">
    <source>
        <dbReference type="ARBA" id="ARBA00023049"/>
    </source>
</evidence>
<dbReference type="Proteomes" id="UP000245921">
    <property type="component" value="Unassembled WGS sequence"/>
</dbReference>
<evidence type="ECO:0000256" key="5">
    <source>
        <dbReference type="ARBA" id="ARBA00022692"/>
    </source>
</evidence>